<evidence type="ECO:0000313" key="1">
    <source>
        <dbReference type="EMBL" id="KAK9904434.1"/>
    </source>
</evidence>
<keyword evidence="2" id="KW-1185">Reference proteome</keyword>
<organism evidence="1 2">
    <name type="scientific">Rubus argutus</name>
    <name type="common">Southern blackberry</name>
    <dbReference type="NCBI Taxonomy" id="59490"/>
    <lineage>
        <taxon>Eukaryota</taxon>
        <taxon>Viridiplantae</taxon>
        <taxon>Streptophyta</taxon>
        <taxon>Embryophyta</taxon>
        <taxon>Tracheophyta</taxon>
        <taxon>Spermatophyta</taxon>
        <taxon>Magnoliopsida</taxon>
        <taxon>eudicotyledons</taxon>
        <taxon>Gunneridae</taxon>
        <taxon>Pentapetalae</taxon>
        <taxon>rosids</taxon>
        <taxon>fabids</taxon>
        <taxon>Rosales</taxon>
        <taxon>Rosaceae</taxon>
        <taxon>Rosoideae</taxon>
        <taxon>Rosoideae incertae sedis</taxon>
        <taxon>Rubus</taxon>
    </lineage>
</organism>
<dbReference type="Proteomes" id="UP001457282">
    <property type="component" value="Unassembled WGS sequence"/>
</dbReference>
<comment type="caution">
    <text evidence="1">The sequence shown here is derived from an EMBL/GenBank/DDBJ whole genome shotgun (WGS) entry which is preliminary data.</text>
</comment>
<proteinExistence type="predicted"/>
<dbReference type="AlphaFoldDB" id="A0AAW1VP69"/>
<gene>
    <name evidence="1" type="ORF">M0R45_000732</name>
</gene>
<evidence type="ECO:0000313" key="2">
    <source>
        <dbReference type="Proteomes" id="UP001457282"/>
    </source>
</evidence>
<reference evidence="1 2" key="1">
    <citation type="journal article" date="2023" name="G3 (Bethesda)">
        <title>A chromosome-length genome assembly and annotation of blackberry (Rubus argutus, cv. 'Hillquist').</title>
        <authorList>
            <person name="Bruna T."/>
            <person name="Aryal R."/>
            <person name="Dudchenko O."/>
            <person name="Sargent D.J."/>
            <person name="Mead D."/>
            <person name="Buti M."/>
            <person name="Cavallini A."/>
            <person name="Hytonen T."/>
            <person name="Andres J."/>
            <person name="Pham M."/>
            <person name="Weisz D."/>
            <person name="Mascagni F."/>
            <person name="Usai G."/>
            <person name="Natali L."/>
            <person name="Bassil N."/>
            <person name="Fernandez G.E."/>
            <person name="Lomsadze A."/>
            <person name="Armour M."/>
            <person name="Olukolu B."/>
            <person name="Poorten T."/>
            <person name="Britton C."/>
            <person name="Davik J."/>
            <person name="Ashrafi H."/>
            <person name="Aiden E.L."/>
            <person name="Borodovsky M."/>
            <person name="Worthington M."/>
        </authorList>
    </citation>
    <scope>NUCLEOTIDE SEQUENCE [LARGE SCALE GENOMIC DNA]</scope>
    <source>
        <strain evidence="1">PI 553951</strain>
    </source>
</reference>
<name>A0AAW1VP69_RUBAR</name>
<protein>
    <submittedName>
        <fullName evidence="1">Uncharacterized protein</fullName>
    </submittedName>
</protein>
<accession>A0AAW1VP69</accession>
<dbReference type="EMBL" id="JBEDUW010000199">
    <property type="protein sequence ID" value="KAK9904434.1"/>
    <property type="molecule type" value="Genomic_DNA"/>
</dbReference>
<sequence>MILTIERSFEASVEWGGYSACSWLGSSLAAWVLEDSWIEALPQPGSAFVILIPIRFGVWCFGLSRYGVTSFYGGDDARRRLSALATG</sequence>